<dbReference type="Gene3D" id="2.60.120.290">
    <property type="entry name" value="Spermadhesin, CUB domain"/>
    <property type="match status" value="1"/>
</dbReference>
<protein>
    <recommendedName>
        <fullName evidence="5">CUB domain-containing protein</fullName>
    </recommendedName>
</protein>
<feature type="region of interest" description="Disordered" evidence="3">
    <location>
        <begin position="364"/>
        <end position="383"/>
    </location>
</feature>
<keyword evidence="8" id="KW-1185">Reference proteome</keyword>
<evidence type="ECO:0000256" key="3">
    <source>
        <dbReference type="SAM" id="MobiDB-lite"/>
    </source>
</evidence>
<dbReference type="PROSITE" id="PS01180">
    <property type="entry name" value="CUB"/>
    <property type="match status" value="1"/>
</dbReference>
<evidence type="ECO:0000256" key="4">
    <source>
        <dbReference type="SAM" id="Phobius"/>
    </source>
</evidence>
<reference evidence="6 8" key="1">
    <citation type="journal article" date="2018" name="Gigascience">
        <title>Genomes of trombidid mites reveal novel predicted allergens and laterally-transferred genes associated with secondary metabolism.</title>
        <authorList>
            <person name="Dong X."/>
            <person name="Chaisiri K."/>
            <person name="Xia D."/>
            <person name="Armstrong S.D."/>
            <person name="Fang Y."/>
            <person name="Donnelly M.J."/>
            <person name="Kadowaki T."/>
            <person name="McGarry J.W."/>
            <person name="Darby A.C."/>
            <person name="Makepeace B.L."/>
        </authorList>
    </citation>
    <scope>NUCLEOTIDE SEQUENCE [LARGE SCALE GENOMIC DNA]</scope>
    <source>
        <strain evidence="6">UoL-WK</strain>
    </source>
</reference>
<name>A0A3S3QIN2_9ACAR</name>
<sequence length="478" mass="55044">MTFHQILPFNQFEPWKYGDILLTPSCKGSEQNLKDCEWPEVRETECNKFFVIRCGFCNRHFSMFEEGVITSPGYPNLFFPFIQCDWFLATGLGDGIELKFTTFDLLANHSNSMTCSPRYAYLEIRPGPDPNTEHGIDRILSNQDRYCSFRKPPKYLRIKSKAVMIHLSGGMFTFRRSITGAIGVRIEYRAYTSEQRQALYTFGFIALGVICFLAFAFFAIFLMKYSKNKNCSRYDTCGDLLKCFERKKCACEEDNIYEAVFHSQPTLPPRNLTDRSNGSKTKTRSIHSISPKNRSPYIQVCNSDGYCRYITENEIESQAEFKQRFSLPDKTCHILSRTAIQQRQTKRNTPNAKAEIIKREEPSVMKAEKSANNGSTPKLNPKVLKNQSDRKDYCRRRLNECIELSNNGIVLCTLPKYCEDVLKDEYDLSNPSECFAASDSDLLETRSKKQTKPMKMTPPHIRIVDTSLYDNCSIPNSI</sequence>
<dbReference type="SMART" id="SM00042">
    <property type="entry name" value="CUB"/>
    <property type="match status" value="1"/>
</dbReference>
<reference evidence="6" key="2">
    <citation type="submission" date="2018-11" db="EMBL/GenBank/DDBJ databases">
        <title>Trombidioid mite genomics.</title>
        <authorList>
            <person name="Dong X."/>
        </authorList>
    </citation>
    <scope>NUCLEOTIDE SEQUENCE</scope>
    <source>
        <strain evidence="6">UoL-WK</strain>
    </source>
</reference>
<organism evidence="6 8">
    <name type="scientific">Dinothrombium tinctorium</name>
    <dbReference type="NCBI Taxonomy" id="1965070"/>
    <lineage>
        <taxon>Eukaryota</taxon>
        <taxon>Metazoa</taxon>
        <taxon>Ecdysozoa</taxon>
        <taxon>Arthropoda</taxon>
        <taxon>Chelicerata</taxon>
        <taxon>Arachnida</taxon>
        <taxon>Acari</taxon>
        <taxon>Acariformes</taxon>
        <taxon>Trombidiformes</taxon>
        <taxon>Prostigmata</taxon>
        <taxon>Anystina</taxon>
        <taxon>Parasitengona</taxon>
        <taxon>Trombidioidea</taxon>
        <taxon>Trombidiidae</taxon>
        <taxon>Dinothrombium</taxon>
    </lineage>
</organism>
<dbReference type="EMBL" id="NCKU01002548">
    <property type="protein sequence ID" value="RWS09354.1"/>
    <property type="molecule type" value="Genomic_DNA"/>
</dbReference>
<evidence type="ECO:0000259" key="5">
    <source>
        <dbReference type="PROSITE" id="PS01180"/>
    </source>
</evidence>
<feature type="disulfide bond" evidence="2">
    <location>
        <begin position="57"/>
        <end position="84"/>
    </location>
</feature>
<dbReference type="InterPro" id="IPR035914">
    <property type="entry name" value="Sperma_CUB_dom_sf"/>
</dbReference>
<evidence type="ECO:0000256" key="2">
    <source>
        <dbReference type="PROSITE-ProRule" id="PRU00059"/>
    </source>
</evidence>
<dbReference type="InterPro" id="IPR000859">
    <property type="entry name" value="CUB_dom"/>
</dbReference>
<dbReference type="Pfam" id="PF00431">
    <property type="entry name" value="CUB"/>
    <property type="match status" value="1"/>
</dbReference>
<feature type="compositionally biased region" description="Polar residues" evidence="3">
    <location>
        <begin position="274"/>
        <end position="288"/>
    </location>
</feature>
<evidence type="ECO:0000313" key="7">
    <source>
        <dbReference type="EMBL" id="RWS09517.1"/>
    </source>
</evidence>
<keyword evidence="4" id="KW-0472">Membrane</keyword>
<gene>
    <name evidence="7" type="ORF">B4U79_17684</name>
    <name evidence="6" type="ORF">B4U79_17700</name>
</gene>
<evidence type="ECO:0000313" key="6">
    <source>
        <dbReference type="EMBL" id="RWS09354.1"/>
    </source>
</evidence>
<accession>A0A3S3QIN2</accession>
<keyword evidence="4" id="KW-1133">Transmembrane helix</keyword>
<proteinExistence type="predicted"/>
<feature type="domain" description="CUB" evidence="5">
    <location>
        <begin position="57"/>
        <end position="191"/>
    </location>
</feature>
<evidence type="ECO:0000313" key="8">
    <source>
        <dbReference type="Proteomes" id="UP000285301"/>
    </source>
</evidence>
<dbReference type="AlphaFoldDB" id="A0A3S3QIN2"/>
<dbReference type="SUPFAM" id="SSF49854">
    <property type="entry name" value="Spermadhesin, CUB domain"/>
    <property type="match status" value="1"/>
</dbReference>
<dbReference type="CDD" id="cd00041">
    <property type="entry name" value="CUB"/>
    <property type="match status" value="1"/>
</dbReference>
<dbReference type="EMBL" id="NCKU01002470">
    <property type="protein sequence ID" value="RWS09517.1"/>
    <property type="molecule type" value="Genomic_DNA"/>
</dbReference>
<evidence type="ECO:0000256" key="1">
    <source>
        <dbReference type="ARBA" id="ARBA00023157"/>
    </source>
</evidence>
<comment type="caution">
    <text evidence="2">Lacks conserved residue(s) required for the propagation of feature annotation.</text>
</comment>
<keyword evidence="4" id="KW-0812">Transmembrane</keyword>
<feature type="region of interest" description="Disordered" evidence="3">
    <location>
        <begin position="267"/>
        <end position="288"/>
    </location>
</feature>
<keyword evidence="1 2" id="KW-1015">Disulfide bond</keyword>
<feature type="transmembrane region" description="Helical" evidence="4">
    <location>
        <begin position="199"/>
        <end position="223"/>
    </location>
</feature>
<dbReference type="OrthoDB" id="6532890at2759"/>
<comment type="caution">
    <text evidence="6">The sequence shown here is derived from an EMBL/GenBank/DDBJ whole genome shotgun (WGS) entry which is preliminary data.</text>
</comment>
<dbReference type="Proteomes" id="UP000285301">
    <property type="component" value="Unassembled WGS sequence"/>
</dbReference>